<dbReference type="AlphaFoldDB" id="A0A7K0CRJ5"/>
<dbReference type="RefSeq" id="WP_153456900.1">
    <property type="nucleotide sequence ID" value="NZ_WEGJ01000045.1"/>
</dbReference>
<evidence type="ECO:0000313" key="4">
    <source>
        <dbReference type="EMBL" id="MQY16115.1"/>
    </source>
</evidence>
<feature type="region of interest" description="Disordered" evidence="1">
    <location>
        <begin position="26"/>
        <end position="79"/>
    </location>
</feature>
<keyword evidence="5" id="KW-1185">Reference proteome</keyword>
<feature type="compositionally biased region" description="Low complexity" evidence="1">
    <location>
        <begin position="54"/>
        <end position="74"/>
    </location>
</feature>
<accession>A0A7K0CRJ5</accession>
<dbReference type="PROSITE" id="PS51257">
    <property type="entry name" value="PROKAR_LIPOPROTEIN"/>
    <property type="match status" value="1"/>
</dbReference>
<dbReference type="Pfam" id="PF14016">
    <property type="entry name" value="DUF4232"/>
    <property type="match status" value="1"/>
</dbReference>
<comment type="caution">
    <text evidence="4">The sequence shown here is derived from an EMBL/GenBank/DDBJ whole genome shotgun (WGS) entry which is preliminary data.</text>
</comment>
<organism evidence="4 5">
    <name type="scientific">Streptomyces smaragdinus</name>
    <dbReference type="NCBI Taxonomy" id="2585196"/>
    <lineage>
        <taxon>Bacteria</taxon>
        <taxon>Bacillati</taxon>
        <taxon>Actinomycetota</taxon>
        <taxon>Actinomycetes</taxon>
        <taxon>Kitasatosporales</taxon>
        <taxon>Streptomycetaceae</taxon>
        <taxon>Streptomyces</taxon>
    </lineage>
</organism>
<gene>
    <name evidence="4" type="ORF">SRB5_63070</name>
</gene>
<feature type="chain" id="PRO_5039434536" description="DUF4232 domain-containing protein" evidence="2">
    <location>
        <begin position="22"/>
        <end position="224"/>
    </location>
</feature>
<dbReference type="EMBL" id="WEGJ01000045">
    <property type="protein sequence ID" value="MQY16115.1"/>
    <property type="molecule type" value="Genomic_DNA"/>
</dbReference>
<proteinExistence type="predicted"/>
<evidence type="ECO:0000256" key="2">
    <source>
        <dbReference type="SAM" id="SignalP"/>
    </source>
</evidence>
<keyword evidence="2" id="KW-0732">Signal</keyword>
<name>A0A7K0CRJ5_9ACTN</name>
<evidence type="ECO:0000256" key="1">
    <source>
        <dbReference type="SAM" id="MobiDB-lite"/>
    </source>
</evidence>
<evidence type="ECO:0000313" key="5">
    <source>
        <dbReference type="Proteomes" id="UP000466345"/>
    </source>
</evidence>
<feature type="signal peptide" evidence="2">
    <location>
        <begin position="1"/>
        <end position="21"/>
    </location>
</feature>
<sequence length="224" mass="23221">MNRSRTRAAVTVCALAGLLAAGCTTGDRSAPGTPAGAASSAAAPDEGEPTQDSATPDDPGTTDEAAPTTAAAPAVQQETRPAWCATDALRMSLRQLNPAAGNRYTVLVITNASDTACRTQGYPGLQLVDARGRDLPTSVVRDRSRRPVQLTLRPGRAAWTRLHWSQVPGEGDSTTGPCQGTPAVLEVIPPDRRTARDVRWSTGEVCSGGRIDVLSLAPGQGPAD</sequence>
<feature type="domain" description="DUF4232" evidence="3">
    <location>
        <begin position="84"/>
        <end position="213"/>
    </location>
</feature>
<reference evidence="4 5" key="1">
    <citation type="submission" date="2019-10" db="EMBL/GenBank/DDBJ databases">
        <title>Streptomyces smaragdinus sp. nov. and Streptomyces fabii sp. nov., isolated from the gut of fungus growing-termite Macrotermes natalensis.</title>
        <authorList>
            <person name="Schwitalla J."/>
            <person name="Benndorf R."/>
            <person name="Martin K."/>
            <person name="De Beer W."/>
            <person name="Kaster A.-K."/>
            <person name="Vollmers J."/>
            <person name="Poulsen M."/>
            <person name="Beemelmanns C."/>
        </authorList>
    </citation>
    <scope>NUCLEOTIDE SEQUENCE [LARGE SCALE GENOMIC DNA]</scope>
    <source>
        <strain evidence="4 5">RB5</strain>
    </source>
</reference>
<evidence type="ECO:0000259" key="3">
    <source>
        <dbReference type="Pfam" id="PF14016"/>
    </source>
</evidence>
<dbReference type="InterPro" id="IPR025326">
    <property type="entry name" value="DUF4232"/>
</dbReference>
<dbReference type="OrthoDB" id="485007at2"/>
<protein>
    <recommendedName>
        <fullName evidence="3">DUF4232 domain-containing protein</fullName>
    </recommendedName>
</protein>
<feature type="compositionally biased region" description="Low complexity" evidence="1">
    <location>
        <begin position="26"/>
        <end position="44"/>
    </location>
</feature>
<dbReference type="Proteomes" id="UP000466345">
    <property type="component" value="Unassembled WGS sequence"/>
</dbReference>